<keyword evidence="8" id="KW-0446">Lipid-binding</keyword>
<dbReference type="InterPro" id="IPR003074">
    <property type="entry name" value="1Cnucl_rcpt"/>
</dbReference>
<dbReference type="PRINTS" id="PR01289">
    <property type="entry name" value="PROXISOMPAAR"/>
</dbReference>
<dbReference type="SMART" id="SM00430">
    <property type="entry name" value="HOLI"/>
    <property type="match status" value="1"/>
</dbReference>
<evidence type="ECO:0000313" key="20">
    <source>
        <dbReference type="Ensembl" id="ENSSSCP00045041319.1"/>
    </source>
</evidence>
<dbReference type="InterPro" id="IPR001723">
    <property type="entry name" value="Nuclear_hrmn_rcpt"/>
</dbReference>
<dbReference type="GO" id="GO:0004879">
    <property type="term" value="F:nuclear receptor activity"/>
    <property type="evidence" value="ECO:0007669"/>
    <property type="project" value="InterPro"/>
</dbReference>
<evidence type="ECO:0000256" key="3">
    <source>
        <dbReference type="ARBA" id="ARBA00019236"/>
    </source>
</evidence>
<dbReference type="CDD" id="cd06932">
    <property type="entry name" value="NR_LBD_PPAR"/>
    <property type="match status" value="1"/>
</dbReference>
<dbReference type="GO" id="GO:0008270">
    <property type="term" value="F:zinc ion binding"/>
    <property type="evidence" value="ECO:0007669"/>
    <property type="project" value="UniProtKB-KW"/>
</dbReference>
<evidence type="ECO:0000256" key="13">
    <source>
        <dbReference type="ARBA" id="ARBA00023242"/>
    </source>
</evidence>
<dbReference type="PANTHER" id="PTHR24082:SF197">
    <property type="entry name" value="PEROXISOME PROLIFERATOR-ACTIVATED RECEPTOR ALPHA"/>
    <property type="match status" value="1"/>
</dbReference>
<evidence type="ECO:0000256" key="12">
    <source>
        <dbReference type="ARBA" id="ARBA00023170"/>
    </source>
</evidence>
<dbReference type="Ensembl" id="ENSSSCT00045059017.1">
    <property type="protein sequence ID" value="ENSSSCP00045041319.1"/>
    <property type="gene ID" value="ENSSSCG00045034449.1"/>
</dbReference>
<dbReference type="InterPro" id="IPR003076">
    <property type="entry name" value="PPAR-alpha"/>
</dbReference>
<dbReference type="Pfam" id="PF00105">
    <property type="entry name" value="zf-C4"/>
    <property type="match status" value="1"/>
</dbReference>
<comment type="function">
    <text evidence="15">Ligand-activated transcription factor. Key regulator of lipid metabolism. Activated by the endogenous ligand 1-palmitoyl-2-oleoyl-sn-glycerol-3-phosphocholine (16:0/18:1-GPC). Activated by oleylethanolamide, a naturally occurring lipid that regulates satiety. Receptor for peroxisome proliferators such as hypolipidemic drugs and fatty acids. Regulates the peroxisomal beta-oxidation pathway of fatty acids. Functions as a transcription activator for the ACOX1 and P450 genes. Transactivation activity requires heterodimerization with RXRA and is antagonized by NR2C2. May be required for the propagation of clock information to metabolic pathways regulated by PER2.</text>
</comment>
<proteinExistence type="inferred from homology"/>
<evidence type="ECO:0000256" key="10">
    <source>
        <dbReference type="ARBA" id="ARBA00023159"/>
    </source>
</evidence>
<dbReference type="InterPro" id="IPR001628">
    <property type="entry name" value="Znf_hrmn_rcpt"/>
</dbReference>
<dbReference type="FunFam" id="1.10.565.10:FF:000013">
    <property type="entry name" value="Peroxisome proliferator-activated receptor delta"/>
    <property type="match status" value="1"/>
</dbReference>
<keyword evidence="11 17" id="KW-0804">Transcription</keyword>
<evidence type="ECO:0000259" key="18">
    <source>
        <dbReference type="PROSITE" id="PS51030"/>
    </source>
</evidence>
<comment type="similarity">
    <text evidence="2">Belongs to the nuclear hormone receptor family. NR1 subfamily.</text>
</comment>
<evidence type="ECO:0000256" key="16">
    <source>
        <dbReference type="ARBA" id="ARBA00049671"/>
    </source>
</evidence>
<keyword evidence="13 17" id="KW-0539">Nucleus</keyword>
<keyword evidence="5 17" id="KW-0863">Zinc-finger</keyword>
<evidence type="ECO:0000256" key="2">
    <source>
        <dbReference type="ARBA" id="ARBA00008092"/>
    </source>
</evidence>
<dbReference type="PANTHER" id="PTHR24082">
    <property type="entry name" value="NUCLEAR HORMONE RECEPTOR"/>
    <property type="match status" value="1"/>
</dbReference>
<feature type="domain" description="NR LBD" evidence="19">
    <location>
        <begin position="240"/>
        <end position="467"/>
    </location>
</feature>
<dbReference type="GO" id="GO:0005634">
    <property type="term" value="C:nucleus"/>
    <property type="evidence" value="ECO:0007669"/>
    <property type="project" value="UniProtKB-SubCell"/>
</dbReference>
<evidence type="ECO:0000256" key="1">
    <source>
        <dbReference type="ARBA" id="ARBA00004123"/>
    </source>
</evidence>
<keyword evidence="7 17" id="KW-0805">Transcription regulation</keyword>
<evidence type="ECO:0000256" key="7">
    <source>
        <dbReference type="ARBA" id="ARBA00023015"/>
    </source>
</evidence>
<dbReference type="Pfam" id="PF00104">
    <property type="entry name" value="Hormone_recep"/>
    <property type="match status" value="1"/>
</dbReference>
<dbReference type="PROSITE" id="PS51843">
    <property type="entry name" value="NR_LBD"/>
    <property type="match status" value="1"/>
</dbReference>
<feature type="domain" description="Nuclear receptor" evidence="18">
    <location>
        <begin position="99"/>
        <end position="173"/>
    </location>
</feature>
<dbReference type="SUPFAM" id="SSF57716">
    <property type="entry name" value="Glucocorticoid receptor-like (DNA-binding domain)"/>
    <property type="match status" value="1"/>
</dbReference>
<dbReference type="PRINTS" id="PR01288">
    <property type="entry name" value="PROXISOMEPAR"/>
</dbReference>
<dbReference type="SUPFAM" id="SSF48508">
    <property type="entry name" value="Nuclear receptor ligand-binding domain"/>
    <property type="match status" value="1"/>
</dbReference>
<dbReference type="InterPro" id="IPR050234">
    <property type="entry name" value="Nuclear_hormone_rcpt_NR1"/>
</dbReference>
<reference evidence="20" key="1">
    <citation type="submission" date="2025-08" db="UniProtKB">
        <authorList>
            <consortium name="Ensembl"/>
        </authorList>
    </citation>
    <scope>IDENTIFICATION</scope>
</reference>
<dbReference type="GO" id="GO:0043565">
    <property type="term" value="F:sequence-specific DNA binding"/>
    <property type="evidence" value="ECO:0007669"/>
    <property type="project" value="InterPro"/>
</dbReference>
<dbReference type="FunFam" id="3.30.50.10:FF:000056">
    <property type="entry name" value="Peroxisome proliferator-activated receptor gamma"/>
    <property type="match status" value="1"/>
</dbReference>
<organism evidence="20 21">
    <name type="scientific">Sus scrofa</name>
    <name type="common">Pig</name>
    <dbReference type="NCBI Taxonomy" id="9823"/>
    <lineage>
        <taxon>Eukaryota</taxon>
        <taxon>Metazoa</taxon>
        <taxon>Chordata</taxon>
        <taxon>Craniata</taxon>
        <taxon>Vertebrata</taxon>
        <taxon>Euteleostomi</taxon>
        <taxon>Mammalia</taxon>
        <taxon>Eutheria</taxon>
        <taxon>Laurasiatheria</taxon>
        <taxon>Artiodactyla</taxon>
        <taxon>Suina</taxon>
        <taxon>Suidae</taxon>
        <taxon>Sus</taxon>
    </lineage>
</organism>
<evidence type="ECO:0000256" key="9">
    <source>
        <dbReference type="ARBA" id="ARBA00023125"/>
    </source>
</evidence>
<keyword evidence="12 17" id="KW-0675">Receptor</keyword>
<protein>
    <recommendedName>
        <fullName evidence="3">Peroxisome proliferator-activated receptor alpha</fullName>
    </recommendedName>
    <alternativeName>
        <fullName evidence="14">Nuclear receptor subfamily 1 group C member 1</fullName>
    </alternativeName>
</protein>
<dbReference type="PRINTS" id="PR00047">
    <property type="entry name" value="STROIDFINGER"/>
</dbReference>
<name>A0A8D1J3F2_PIG</name>
<keyword evidence="6 17" id="KW-0862">Zinc</keyword>
<evidence type="ECO:0000256" key="4">
    <source>
        <dbReference type="ARBA" id="ARBA00022723"/>
    </source>
</evidence>
<dbReference type="PROSITE" id="PS00031">
    <property type="entry name" value="NUCLEAR_REC_DBD_1"/>
    <property type="match status" value="1"/>
</dbReference>
<evidence type="ECO:0000313" key="21">
    <source>
        <dbReference type="Proteomes" id="UP000694728"/>
    </source>
</evidence>
<dbReference type="InterPro" id="IPR013088">
    <property type="entry name" value="Znf_NHR/GATA"/>
</dbReference>
<dbReference type="PROSITE" id="PS51030">
    <property type="entry name" value="NUCLEAR_REC_DBD_2"/>
    <property type="match status" value="1"/>
</dbReference>
<dbReference type="SMART" id="SM00399">
    <property type="entry name" value="ZnF_C4"/>
    <property type="match status" value="1"/>
</dbReference>
<keyword evidence="9 17" id="KW-0238">DNA-binding</keyword>
<evidence type="ECO:0000256" key="8">
    <source>
        <dbReference type="ARBA" id="ARBA00023121"/>
    </source>
</evidence>
<evidence type="ECO:0000259" key="19">
    <source>
        <dbReference type="PROSITE" id="PS51843"/>
    </source>
</evidence>
<comment type="subcellular location">
    <subcellularLocation>
        <location evidence="1 17">Nucleus</location>
    </subcellularLocation>
</comment>
<dbReference type="InterPro" id="IPR035500">
    <property type="entry name" value="NHR-like_dom_sf"/>
</dbReference>
<comment type="subunit">
    <text evidence="16">Heterodimer; with RXRA. This heterodimerization is required for DNA binding and transactivation activity. Interacts with NCOA3 coactivator. Interacts with CITED2; the interaction stimulates its transcriptional activity. Also interacts with PPARBP in vitro. Interacts with AKAP13, LPIN1, PRDM16 and coactivator NCOA6. Interacts with ASXL1 and ASXL2. Interacts with PER2. Interacts with SIRT1; the interaction seems to be modulated by NAD(+) levels. Interacts with CRY1 and CRY2. In hepatocytes, interacts with PAQR3 and HUWE1; the interactions promote PPARA poylubiquitination and HUWE1-mediated degradation.</text>
</comment>
<dbReference type="GO" id="GO:0008289">
    <property type="term" value="F:lipid binding"/>
    <property type="evidence" value="ECO:0007669"/>
    <property type="project" value="UniProtKB-KW"/>
</dbReference>
<dbReference type="Gene3D" id="1.10.565.10">
    <property type="entry name" value="Retinoid X Receptor"/>
    <property type="match status" value="1"/>
</dbReference>
<dbReference type="AlphaFoldDB" id="A0A8D1J3F2"/>
<dbReference type="Proteomes" id="UP000694728">
    <property type="component" value="Unplaced"/>
</dbReference>
<evidence type="ECO:0000256" key="5">
    <source>
        <dbReference type="ARBA" id="ARBA00022771"/>
    </source>
</evidence>
<evidence type="ECO:0000256" key="11">
    <source>
        <dbReference type="ARBA" id="ARBA00023163"/>
    </source>
</evidence>
<dbReference type="InterPro" id="IPR000536">
    <property type="entry name" value="Nucl_hrmn_rcpt_lig-bd"/>
</dbReference>
<evidence type="ECO:0000256" key="17">
    <source>
        <dbReference type="RuleBase" id="RU004334"/>
    </source>
</evidence>
<evidence type="ECO:0000256" key="14">
    <source>
        <dbReference type="ARBA" id="ARBA00032723"/>
    </source>
</evidence>
<keyword evidence="10" id="KW-0010">Activator</keyword>
<sequence length="469" mass="52079">MVDMESPICPLSPLEADDLESPLSEEFLQEMGTIQEISQSIGEDSSGSFSFTDYQYLGSGPGSDGSVITDTLSPASSPSSVTYPVAPAGADESPSVALNIECRICGDKASGYHYGVHACEGCKGFFRRTIRLKLVYDKCDRSCKIQKKNRNKCQYCRFHKCLSAGMSHNGCRHGCLPGLRKGPLLQEVFTCIHRLWPAAKAPIRLLAWEPPYAAVTPNFTWPRVKSRLQLPGNAGSHPPFVIHDMETLCMAEKTLVAKLVANGIQNKEAEVRIFHCCQCTSVETVTELTEFAKSIPGFASLDLNDQVTLLKYGVYEAIFAMLSSVMNKDGMLVAYGNGFITREFLKSLRKPFCDIMEPKFDFAMKFNALELDDSDLSLFVAAIICCGDRPGLLNVGHIERMQEGIVHVLKLHLQTNHPDDVFLFPKLLQKLADLRQLVTEHAQLVQVIKKTEADAALHPLLQEIYRDMY</sequence>
<keyword evidence="4 17" id="KW-0479">Metal-binding</keyword>
<accession>A0A8D1J3F2</accession>
<dbReference type="PRINTS" id="PR00398">
    <property type="entry name" value="STRDHORMONER"/>
</dbReference>
<dbReference type="Gene3D" id="3.30.50.10">
    <property type="entry name" value="Erythroid Transcription Factor GATA-1, subunit A"/>
    <property type="match status" value="1"/>
</dbReference>
<evidence type="ECO:0000256" key="15">
    <source>
        <dbReference type="ARBA" id="ARBA00043860"/>
    </source>
</evidence>
<evidence type="ECO:0000256" key="6">
    <source>
        <dbReference type="ARBA" id="ARBA00022833"/>
    </source>
</evidence>